<proteinExistence type="predicted"/>
<dbReference type="InterPro" id="IPR059100">
    <property type="entry name" value="TSP3_bac"/>
</dbReference>
<evidence type="ECO:0000256" key="4">
    <source>
        <dbReference type="ARBA" id="ARBA00022837"/>
    </source>
</evidence>
<dbReference type="PROSITE" id="PS51257">
    <property type="entry name" value="PROKAR_LIPOPROTEIN"/>
    <property type="match status" value="1"/>
</dbReference>
<evidence type="ECO:0000256" key="1">
    <source>
        <dbReference type="ARBA" id="ARBA00004613"/>
    </source>
</evidence>
<feature type="chain" id="PRO_5046867397" evidence="5">
    <location>
        <begin position="23"/>
        <end position="967"/>
    </location>
</feature>
<dbReference type="RefSeq" id="WP_341404771.1">
    <property type="nucleotide sequence ID" value="NZ_JBBUKT010000004.1"/>
</dbReference>
<keyword evidence="7" id="KW-1185">Reference proteome</keyword>
<dbReference type="EMBL" id="JBBUKT010000004">
    <property type="protein sequence ID" value="MEK7951168.1"/>
    <property type="molecule type" value="Genomic_DNA"/>
</dbReference>
<gene>
    <name evidence="6" type="ORF">WKV53_11695</name>
</gene>
<dbReference type="Pfam" id="PF15892">
    <property type="entry name" value="BNR_4"/>
    <property type="match status" value="1"/>
</dbReference>
<evidence type="ECO:0000256" key="5">
    <source>
        <dbReference type="SAM" id="SignalP"/>
    </source>
</evidence>
<name>A0ABU9AUF9_9BACT</name>
<evidence type="ECO:0000313" key="6">
    <source>
        <dbReference type="EMBL" id="MEK7951168.1"/>
    </source>
</evidence>
<organism evidence="6 7">
    <name type="scientific">Luteolibacter soli</name>
    <dbReference type="NCBI Taxonomy" id="3135280"/>
    <lineage>
        <taxon>Bacteria</taxon>
        <taxon>Pseudomonadati</taxon>
        <taxon>Verrucomicrobiota</taxon>
        <taxon>Verrucomicrobiia</taxon>
        <taxon>Verrucomicrobiales</taxon>
        <taxon>Verrucomicrobiaceae</taxon>
        <taxon>Luteolibacter</taxon>
    </lineage>
</organism>
<dbReference type="Pfam" id="PF18884">
    <property type="entry name" value="TSP3_bac"/>
    <property type="match status" value="2"/>
</dbReference>
<reference evidence="6 7" key="1">
    <citation type="submission" date="2024-04" db="EMBL/GenBank/DDBJ databases">
        <title>Luteolibacter sp. isolated from soil.</title>
        <authorList>
            <person name="An J."/>
        </authorList>
    </citation>
    <scope>NUCLEOTIDE SEQUENCE [LARGE SCALE GENOMIC DNA]</scope>
    <source>
        <strain evidence="6 7">Y139</strain>
    </source>
</reference>
<comment type="caution">
    <text evidence="6">The sequence shown here is derived from an EMBL/GenBank/DDBJ whole genome shotgun (WGS) entry which is preliminary data.</text>
</comment>
<evidence type="ECO:0000256" key="3">
    <source>
        <dbReference type="ARBA" id="ARBA00022729"/>
    </source>
</evidence>
<dbReference type="SUPFAM" id="SSF50939">
    <property type="entry name" value="Sialidases"/>
    <property type="match status" value="1"/>
</dbReference>
<accession>A0ABU9AUF9</accession>
<keyword evidence="2" id="KW-0964">Secreted</keyword>
<protein>
    <submittedName>
        <fullName evidence="6">BNR-4 repeat-containing protein</fullName>
    </submittedName>
</protein>
<comment type="subcellular location">
    <subcellularLocation>
        <location evidence="1">Secreted</location>
    </subcellularLocation>
</comment>
<evidence type="ECO:0000256" key="2">
    <source>
        <dbReference type="ARBA" id="ARBA00022525"/>
    </source>
</evidence>
<keyword evidence="3 5" id="KW-0732">Signal</keyword>
<keyword evidence="4" id="KW-0106">Calcium</keyword>
<feature type="signal peptide" evidence="5">
    <location>
        <begin position="1"/>
        <end position="22"/>
    </location>
</feature>
<sequence length="967" mass="103761">MPFARALLPIVSFFACLSAAQAGLTYVDATSGSGGNTTLANGSTFTPPLNGTTGADNNWEQRTVFGSGGNVYESGGEVAENAPELRMKLTGLTPGGTYRVRVHFWDASPAWRIRAGFSSAAGSNTLYANQAEAAGIGAIGAVAASTLSYAVAPTVFAEADRTMFSADLGTTLANGSGEIAVFLDDLAPVLGPNDRTWFDGLSYEVATPVNAVRYVDATTANTTHWDGATFAPAAEGVTGADNNWEQRTLGNGGSAFEANFEAPENAPLLVTTLTGLTPSSSYVLYCYFWTDGGNWRLKASAKVADIQTNGTAGNLTDDFLPSTPRTHFAADNNAGGTATAGVLAAGTTFTTTPLLTEGNRTLMQANLGVATSDSTGTLKVYIDDFADGSAVPRTWYDGVGYKPAQTLDPALDEDGDGLTNAQEVSYGTDPYLADTDGDSYGDKVEVDAGSNPLNASSIPPLPGNGLQIAPDGAWTWFNDERAIFHQGSLFSGYVKANGQYGITRYDPVAHEVFHMIISTAASQQQDDHNNCSITELPDGKLLVMYSKHLGGSQFYKRTSLVALPSTNADWGPEITVAMPDNHTYSNAYLLTGENNAIYNFSRCINFNPTVTKSLDQGVTWETPQQLIEVGNNNVRPYPRYCSNHTDRIDLIYTDGHPRDVDNSVYHMYYKGGSLYKTDGTLIDSLANLPLDHEGGQRGSVIYQFSNAAWGVGQGPDNWIPGARGWTWDVHYGKDGNPVCVFQVQTGTDATWSTSRIYYYFARWNGTAWERKFIAQGGRGIYAAESDYGGGMTIDPSHPNVIYISSNAANPFSLGDVSNVPLRANARFELYRGVTNDGGQSFTWEQLTTNSESDNLRPIVPESHGYDRALLWFNGTYNSYTSFSTRVLAVLENDLAVKSMAFGGNTGTLTWKSSPGHSYRITGSADLTGFPYQVGTGIEAQGGTTSHTFAFPPPLQNQPKAFFRVETE</sequence>
<dbReference type="Proteomes" id="UP001371305">
    <property type="component" value="Unassembled WGS sequence"/>
</dbReference>
<evidence type="ECO:0000313" key="7">
    <source>
        <dbReference type="Proteomes" id="UP001371305"/>
    </source>
</evidence>
<dbReference type="InterPro" id="IPR036278">
    <property type="entry name" value="Sialidase_sf"/>
</dbReference>